<protein>
    <recommendedName>
        <fullName evidence="13">ABC transporter domain-containing protein</fullName>
    </recommendedName>
</protein>
<dbReference type="Proteomes" id="UP000433483">
    <property type="component" value="Unassembled WGS sequence"/>
</dbReference>
<dbReference type="GO" id="GO:0005524">
    <property type="term" value="F:ATP binding"/>
    <property type="evidence" value="ECO:0007669"/>
    <property type="project" value="InterPro"/>
</dbReference>
<proteinExistence type="predicted"/>
<dbReference type="EMBL" id="QXGB01005756">
    <property type="protein sequence ID" value="KAE9162303.1"/>
    <property type="molecule type" value="Genomic_DNA"/>
</dbReference>
<reference evidence="11 12" key="1">
    <citation type="submission" date="2018-08" db="EMBL/GenBank/DDBJ databases">
        <title>Genomic investigation of the strawberry pathogen Phytophthora fragariae indicates pathogenicity is determined by transcriptional variation in three key races.</title>
        <authorList>
            <person name="Adams T.M."/>
            <person name="Armitage A.D."/>
            <person name="Sobczyk M.K."/>
            <person name="Bates H.J."/>
            <person name="Dunwell J.M."/>
            <person name="Nellist C.F."/>
            <person name="Harrison R.J."/>
        </authorList>
    </citation>
    <scope>NUCLEOTIDE SEQUENCE [LARGE SCALE GENOMIC DNA]</scope>
    <source>
        <strain evidence="11 12">NOV-27</strain>
    </source>
</reference>
<dbReference type="InterPro" id="IPR027417">
    <property type="entry name" value="P-loop_NTPase"/>
</dbReference>
<dbReference type="Pfam" id="PF19055">
    <property type="entry name" value="ABC2_membrane_7"/>
    <property type="match status" value="1"/>
</dbReference>
<dbReference type="InterPro" id="IPR003439">
    <property type="entry name" value="ABC_transporter-like_ATP-bd"/>
</dbReference>
<comment type="subcellular location">
    <subcellularLocation>
        <location evidence="1">Membrane</location>
        <topology evidence="1">Multi-pass membrane protein</topology>
    </subcellularLocation>
</comment>
<evidence type="ECO:0000259" key="7">
    <source>
        <dbReference type="Pfam" id="PF00005"/>
    </source>
</evidence>
<evidence type="ECO:0000256" key="4">
    <source>
        <dbReference type="ARBA" id="ARBA00022989"/>
    </source>
</evidence>
<feature type="transmembrane region" description="Helical" evidence="6">
    <location>
        <begin position="368"/>
        <end position="386"/>
    </location>
</feature>
<keyword evidence="2" id="KW-0813">Transport</keyword>
<evidence type="ECO:0000256" key="2">
    <source>
        <dbReference type="ARBA" id="ARBA00022448"/>
    </source>
</evidence>
<keyword evidence="4 6" id="KW-1133">Transmembrane helix</keyword>
<feature type="domain" description="ABC transporter" evidence="7">
    <location>
        <begin position="540"/>
        <end position="592"/>
    </location>
</feature>
<feature type="transmembrane region" description="Helical" evidence="6">
    <location>
        <begin position="200"/>
        <end position="223"/>
    </location>
</feature>
<name>A0A6A3V918_9STRA</name>
<feature type="transmembrane region" description="Helical" evidence="6">
    <location>
        <begin position="428"/>
        <end position="452"/>
    </location>
</feature>
<comment type="caution">
    <text evidence="11">The sequence shown here is derived from an EMBL/GenBank/DDBJ whole genome shotgun (WGS) entry which is preliminary data.</text>
</comment>
<dbReference type="InterPro" id="IPR043926">
    <property type="entry name" value="ABCG_dom"/>
</dbReference>
<feature type="transmembrane region" description="Helical" evidence="6">
    <location>
        <begin position="235"/>
        <end position="256"/>
    </location>
</feature>
<dbReference type="GO" id="GO:0016887">
    <property type="term" value="F:ATP hydrolysis activity"/>
    <property type="evidence" value="ECO:0007669"/>
    <property type="project" value="InterPro"/>
</dbReference>
<dbReference type="Pfam" id="PF01061">
    <property type="entry name" value="ABC2_membrane"/>
    <property type="match status" value="1"/>
</dbReference>
<keyword evidence="12" id="KW-1185">Reference proteome</keyword>
<dbReference type="GO" id="GO:0140359">
    <property type="term" value="F:ABC-type transporter activity"/>
    <property type="evidence" value="ECO:0007669"/>
    <property type="project" value="InterPro"/>
</dbReference>
<dbReference type="Pfam" id="PF00005">
    <property type="entry name" value="ABC_tran"/>
    <property type="match status" value="1"/>
</dbReference>
<evidence type="ECO:0000256" key="5">
    <source>
        <dbReference type="ARBA" id="ARBA00023136"/>
    </source>
</evidence>
<evidence type="ECO:0000259" key="8">
    <source>
        <dbReference type="Pfam" id="PF01061"/>
    </source>
</evidence>
<feature type="transmembrane region" description="Helical" evidence="6">
    <location>
        <begin position="340"/>
        <end position="361"/>
    </location>
</feature>
<evidence type="ECO:0000259" key="10">
    <source>
        <dbReference type="Pfam" id="PF19055"/>
    </source>
</evidence>
<evidence type="ECO:0000256" key="3">
    <source>
        <dbReference type="ARBA" id="ARBA00022692"/>
    </source>
</evidence>
<feature type="domain" description="ABC-2 type transporter transmembrane" evidence="8">
    <location>
        <begin position="186"/>
        <end position="390"/>
    </location>
</feature>
<evidence type="ECO:0000256" key="6">
    <source>
        <dbReference type="SAM" id="Phobius"/>
    </source>
</evidence>
<dbReference type="OrthoDB" id="123799at2759"/>
<dbReference type="Pfam" id="PF08370">
    <property type="entry name" value="PDR_assoc"/>
    <property type="match status" value="1"/>
</dbReference>
<dbReference type="Gene3D" id="3.40.50.300">
    <property type="entry name" value="P-loop containing nucleotide triphosphate hydrolases"/>
    <property type="match status" value="2"/>
</dbReference>
<keyword evidence="5 6" id="KW-0472">Membrane</keyword>
<dbReference type="SUPFAM" id="SSF52540">
    <property type="entry name" value="P-loop containing nucleoside triphosphate hydrolases"/>
    <property type="match status" value="2"/>
</dbReference>
<evidence type="ECO:0000313" key="11">
    <source>
        <dbReference type="EMBL" id="KAE9162303.1"/>
    </source>
</evidence>
<keyword evidence="3 6" id="KW-0812">Transmembrane</keyword>
<evidence type="ECO:0000256" key="1">
    <source>
        <dbReference type="ARBA" id="ARBA00004141"/>
    </source>
</evidence>
<sequence>MQRGVSGGERKRVTTGEMSFGNKLVLLMDEISTGLDSATTFDIISTQRSLAKAFGKTVVISLLQPPPEVFALFDDVILLNDGFVMYHGPRTEVLSYFEGPGFNCPPHRDVADFLVDLGTSKQYQYEIKDAPRSASEFATAFECSEIYERLRKAIHDSLNASQHEDVSERMNSMPEFNQSFWSSAATLARRQLTLFSRDRVLLSSRIVMSLALGLLNASTFYQLDEVDSQLVMDAGFVVVSFVIIGQSAQVPAFVAIRDVFKKQRRPNFFRTSSFVLATSTSQIPLAVIETLIFGSIIYWMCGFVATASGFLMFELLLFLISMVFGAWFFFLAVVCPDLNVANAISMLSDLLFSIYSGFVITKGEIPGYLIWIYWISPLTWGIRAVAVNQYTDSSFDVCTYRDVNYCEKFGMTMGEYSLSLFDVQTERYWLWLGLGYLVAAYVLFMVMAWFVLEYWCFENPPNLTLNSNSNVGTTEGLSKEDYVLAQTPKSNASQLALEVRVGIQDNQPHKHNFVPVTLAFKDLWYSVPDPTNANSSIDLLKGVSGYALPRTITALMGSSGAGKTTLVDVIAGRKTGGQIRGDIMLNGYPATDLAIRRATGCRRA</sequence>
<evidence type="ECO:0000259" key="9">
    <source>
        <dbReference type="Pfam" id="PF08370"/>
    </source>
</evidence>
<dbReference type="AlphaFoldDB" id="A0A6A3V918"/>
<dbReference type="InterPro" id="IPR013581">
    <property type="entry name" value="PDR_assoc"/>
</dbReference>
<feature type="domain" description="Plant PDR ABC transporter associated" evidence="9">
    <location>
        <begin position="410"/>
        <end position="454"/>
    </location>
</feature>
<gene>
    <name evidence="11" type="ORF">PF005_g30905</name>
</gene>
<organism evidence="11 12">
    <name type="scientific">Phytophthora fragariae</name>
    <dbReference type="NCBI Taxonomy" id="53985"/>
    <lineage>
        <taxon>Eukaryota</taxon>
        <taxon>Sar</taxon>
        <taxon>Stramenopiles</taxon>
        <taxon>Oomycota</taxon>
        <taxon>Peronosporomycetes</taxon>
        <taxon>Peronosporales</taxon>
        <taxon>Peronosporaceae</taxon>
        <taxon>Phytophthora</taxon>
    </lineage>
</organism>
<accession>A0A6A3V918</accession>
<dbReference type="PANTHER" id="PTHR19241">
    <property type="entry name" value="ATP-BINDING CASSETTE TRANSPORTER"/>
    <property type="match status" value="1"/>
</dbReference>
<feature type="transmembrane region" description="Helical" evidence="6">
    <location>
        <begin position="316"/>
        <end position="334"/>
    </location>
</feature>
<dbReference type="GO" id="GO:0016020">
    <property type="term" value="C:membrane"/>
    <property type="evidence" value="ECO:0007669"/>
    <property type="project" value="UniProtKB-SubCell"/>
</dbReference>
<feature type="domain" description="ABC transporter family G" evidence="10">
    <location>
        <begin position="64"/>
        <end position="131"/>
    </location>
</feature>
<dbReference type="InterPro" id="IPR013525">
    <property type="entry name" value="ABC2_TM"/>
</dbReference>
<evidence type="ECO:0008006" key="13">
    <source>
        <dbReference type="Google" id="ProtNLM"/>
    </source>
</evidence>
<evidence type="ECO:0000313" key="12">
    <source>
        <dbReference type="Proteomes" id="UP000433483"/>
    </source>
</evidence>